<reference evidence="2 3" key="1">
    <citation type="journal article" date="2006" name="PLoS Genet.">
        <title>Comparative genomics of emerging human ehrlichiosis agents.</title>
        <authorList>
            <person name="Dunning Hotopp J.C."/>
            <person name="Lin M."/>
            <person name="Madupu R."/>
            <person name="Crabtree J."/>
            <person name="Angiuoli S.V."/>
            <person name="Eisen J.A."/>
            <person name="Seshadri R."/>
            <person name="Ren Q."/>
            <person name="Wu M."/>
            <person name="Utterback T.R."/>
            <person name="Smith S."/>
            <person name="Lewis M."/>
            <person name="Khouri H."/>
            <person name="Zhang C."/>
            <person name="Niu H."/>
            <person name="Lin Q."/>
            <person name="Ohashi N."/>
            <person name="Zhi N."/>
            <person name="Nelson W."/>
            <person name="Brinkac L.M."/>
            <person name="Dodson R.J."/>
            <person name="Rosovitz M.J."/>
            <person name="Sundaram J."/>
            <person name="Daugherty S.C."/>
            <person name="Davidsen T."/>
            <person name="Durkin A.S."/>
            <person name="Gwinn M."/>
            <person name="Haft D.H."/>
            <person name="Selengut J.D."/>
            <person name="Sullivan S.A."/>
            <person name="Zafar N."/>
            <person name="Zhou L."/>
            <person name="Benahmed F."/>
            <person name="Forberger H."/>
            <person name="Halpin R."/>
            <person name="Mulligan S."/>
            <person name="Robinson J."/>
            <person name="White O."/>
            <person name="Rikihisa Y."/>
            <person name="Tettelin H."/>
        </authorList>
    </citation>
    <scope>NUCLEOTIDE SEQUENCE [LARGE SCALE GENOMIC DNA]</scope>
    <source>
        <strain evidence="3">ATCC CRL-10679 / Arkansas</strain>
    </source>
</reference>
<evidence type="ECO:0000313" key="2">
    <source>
        <dbReference type="EMBL" id="ABD45399.1"/>
    </source>
</evidence>
<organism evidence="2 3">
    <name type="scientific">Ehrlichia chaffeensis (strain ATCC CRL-10679 / Arkansas)</name>
    <dbReference type="NCBI Taxonomy" id="205920"/>
    <lineage>
        <taxon>Bacteria</taxon>
        <taxon>Pseudomonadati</taxon>
        <taxon>Pseudomonadota</taxon>
        <taxon>Alphaproteobacteria</taxon>
        <taxon>Rickettsiales</taxon>
        <taxon>Anaplasmataceae</taxon>
        <taxon>Ehrlichia</taxon>
    </lineage>
</organism>
<dbReference type="EMBL" id="CP000236">
    <property type="protein sequence ID" value="ABD45399.1"/>
    <property type="molecule type" value="Genomic_DNA"/>
</dbReference>
<keyword evidence="3" id="KW-1185">Reference proteome</keyword>
<keyword evidence="1" id="KW-1133">Transmembrane helix</keyword>
<feature type="transmembrane region" description="Helical" evidence="1">
    <location>
        <begin position="6"/>
        <end position="24"/>
    </location>
</feature>
<dbReference type="Proteomes" id="UP000008320">
    <property type="component" value="Chromosome"/>
</dbReference>
<evidence type="ECO:0000313" key="3">
    <source>
        <dbReference type="Proteomes" id="UP000008320"/>
    </source>
</evidence>
<evidence type="ECO:0000256" key="1">
    <source>
        <dbReference type="SAM" id="Phobius"/>
    </source>
</evidence>
<dbReference type="AlphaFoldDB" id="Q2GFK3"/>
<name>Q2GFK3_EHRCR</name>
<sequence length="31" mass="3634">MFLLRGLFSVSIILTNFIGLYKIAGKNMYFY</sequence>
<gene>
    <name evidence="2" type="ordered locus">ECH_0993</name>
</gene>
<keyword evidence="1" id="KW-0812">Transmembrane</keyword>
<dbReference type="HOGENOM" id="CLU_3396292_0_0_5"/>
<keyword evidence="1" id="KW-0472">Membrane</keyword>
<accession>Q2GFK3</accession>
<protein>
    <submittedName>
        <fullName evidence="2">Uncharacterized protein</fullName>
    </submittedName>
</protein>
<proteinExistence type="predicted"/>
<dbReference type="KEGG" id="ech:ECH_0993"/>